<dbReference type="AlphaFoldDB" id="A0A9R1WUM9"/>
<keyword evidence="1" id="KW-0812">Transmembrane</keyword>
<evidence type="ECO:0000313" key="2">
    <source>
        <dbReference type="EMBL" id="KAJ0188059.1"/>
    </source>
</evidence>
<proteinExistence type="predicted"/>
<feature type="transmembrane region" description="Helical" evidence="1">
    <location>
        <begin position="12"/>
        <end position="34"/>
    </location>
</feature>
<dbReference type="Proteomes" id="UP000235145">
    <property type="component" value="Unassembled WGS sequence"/>
</dbReference>
<reference evidence="2 3" key="1">
    <citation type="journal article" date="2017" name="Nat. Commun.">
        <title>Genome assembly with in vitro proximity ligation data and whole-genome triplication in lettuce.</title>
        <authorList>
            <person name="Reyes-Chin-Wo S."/>
            <person name="Wang Z."/>
            <person name="Yang X."/>
            <person name="Kozik A."/>
            <person name="Arikit S."/>
            <person name="Song C."/>
            <person name="Xia L."/>
            <person name="Froenicke L."/>
            <person name="Lavelle D.O."/>
            <person name="Truco M.J."/>
            <person name="Xia R."/>
            <person name="Zhu S."/>
            <person name="Xu C."/>
            <person name="Xu H."/>
            <person name="Xu X."/>
            <person name="Cox K."/>
            <person name="Korf I."/>
            <person name="Meyers B.C."/>
            <person name="Michelmore R.W."/>
        </authorList>
    </citation>
    <scope>NUCLEOTIDE SEQUENCE [LARGE SCALE GENOMIC DNA]</scope>
    <source>
        <strain evidence="3">cv. Salinas</strain>
        <tissue evidence="2">Seedlings</tissue>
    </source>
</reference>
<evidence type="ECO:0000313" key="3">
    <source>
        <dbReference type="Proteomes" id="UP000235145"/>
    </source>
</evidence>
<name>A0A9R1WUM9_LACSA</name>
<keyword evidence="1" id="KW-1133">Transmembrane helix</keyword>
<comment type="caution">
    <text evidence="2">The sequence shown here is derived from an EMBL/GenBank/DDBJ whole genome shotgun (WGS) entry which is preliminary data.</text>
</comment>
<protein>
    <submittedName>
        <fullName evidence="2">Uncharacterized protein</fullName>
    </submittedName>
</protein>
<sequence length="158" mass="17685">MMGKLNPTMQVFTLSYLIAHPILTLWSLIPVAGLRRSENVEHGRINLIMGNMKALPVTKIVVYTLSLSSGFSLDLNKCCYSPEMARNIISFHALYNQGFTFSFDNEVGSINAFFNNVLYFKALPCDGVYETLYVVDNLGNNVLCIDFVNDNNLDKASL</sequence>
<keyword evidence="1" id="KW-0472">Membrane</keyword>
<dbReference type="EMBL" id="NBSK02000009">
    <property type="protein sequence ID" value="KAJ0188059.1"/>
    <property type="molecule type" value="Genomic_DNA"/>
</dbReference>
<organism evidence="2 3">
    <name type="scientific">Lactuca sativa</name>
    <name type="common">Garden lettuce</name>
    <dbReference type="NCBI Taxonomy" id="4236"/>
    <lineage>
        <taxon>Eukaryota</taxon>
        <taxon>Viridiplantae</taxon>
        <taxon>Streptophyta</taxon>
        <taxon>Embryophyta</taxon>
        <taxon>Tracheophyta</taxon>
        <taxon>Spermatophyta</taxon>
        <taxon>Magnoliopsida</taxon>
        <taxon>eudicotyledons</taxon>
        <taxon>Gunneridae</taxon>
        <taxon>Pentapetalae</taxon>
        <taxon>asterids</taxon>
        <taxon>campanulids</taxon>
        <taxon>Asterales</taxon>
        <taxon>Asteraceae</taxon>
        <taxon>Cichorioideae</taxon>
        <taxon>Cichorieae</taxon>
        <taxon>Lactucinae</taxon>
        <taxon>Lactuca</taxon>
    </lineage>
</organism>
<evidence type="ECO:0000256" key="1">
    <source>
        <dbReference type="SAM" id="Phobius"/>
    </source>
</evidence>
<gene>
    <name evidence="2" type="ORF">LSAT_V11C900490440</name>
</gene>
<keyword evidence="3" id="KW-1185">Reference proteome</keyword>
<accession>A0A9R1WUM9</accession>